<dbReference type="PANTHER" id="PTHR22954:SF3">
    <property type="entry name" value="PROTEIN CBG08539"/>
    <property type="match status" value="1"/>
</dbReference>
<dbReference type="Pfam" id="PF03564">
    <property type="entry name" value="DUF1759"/>
    <property type="match status" value="1"/>
</dbReference>
<dbReference type="PANTHER" id="PTHR22954">
    <property type="entry name" value="RETROVIRAL PROTEASE-RELATED"/>
    <property type="match status" value="1"/>
</dbReference>
<dbReference type="EMBL" id="KZ308542">
    <property type="protein sequence ID" value="KAG8231200.1"/>
    <property type="molecule type" value="Genomic_DNA"/>
</dbReference>
<name>A0A8K0P0I6_LADFU</name>
<keyword evidence="2" id="KW-1185">Reference proteome</keyword>
<dbReference type="Proteomes" id="UP000792457">
    <property type="component" value="Unassembled WGS sequence"/>
</dbReference>
<reference evidence="1" key="1">
    <citation type="submission" date="2013-04" db="EMBL/GenBank/DDBJ databases">
        <authorList>
            <person name="Qu J."/>
            <person name="Murali S.C."/>
            <person name="Bandaranaike D."/>
            <person name="Bellair M."/>
            <person name="Blankenburg K."/>
            <person name="Chao H."/>
            <person name="Dinh H."/>
            <person name="Doddapaneni H."/>
            <person name="Downs B."/>
            <person name="Dugan-Rocha S."/>
            <person name="Elkadiri S."/>
            <person name="Gnanaolivu R.D."/>
            <person name="Hernandez B."/>
            <person name="Javaid M."/>
            <person name="Jayaseelan J.C."/>
            <person name="Lee S."/>
            <person name="Li M."/>
            <person name="Ming W."/>
            <person name="Munidasa M."/>
            <person name="Muniz J."/>
            <person name="Nguyen L."/>
            <person name="Ongeri F."/>
            <person name="Osuji N."/>
            <person name="Pu L.-L."/>
            <person name="Puazo M."/>
            <person name="Qu C."/>
            <person name="Quiroz J."/>
            <person name="Raj R."/>
            <person name="Weissenberger G."/>
            <person name="Xin Y."/>
            <person name="Zou X."/>
            <person name="Han Y."/>
            <person name="Richards S."/>
            <person name="Worley K."/>
            <person name="Muzny D."/>
            <person name="Gibbs R."/>
        </authorList>
    </citation>
    <scope>NUCLEOTIDE SEQUENCE</scope>
    <source>
        <strain evidence="1">Sampled in the wild</strain>
    </source>
</reference>
<protein>
    <submittedName>
        <fullName evidence="1">Uncharacterized protein</fullName>
    </submittedName>
</protein>
<evidence type="ECO:0000313" key="2">
    <source>
        <dbReference type="Proteomes" id="UP000792457"/>
    </source>
</evidence>
<accession>A0A8K0P0I6</accession>
<sequence>MPDPEEQKGEPAQTREQFSSRLKLMRFKRDVFGATIKAAKDLSMEVAEVPLELVERDKVGIFKARCAELSSVYTNFQVHQDQIVEFCHRSGQLDVLRLDVERAREVESEYYQTLAVRDLIEAKQESRAEERPIAVHHSPSSQRCSLPKIKIPQFSGEFTDWEAFRDLFKSIVHDRDISPTEKFSYLKTALSGDALALISSVPFGTAYYPVTWKELSEYFDNPKLLTFNYVDKLLGFPPIAEASLHNLQNFVTTFSEVYASLKTSAGCPEFGS</sequence>
<dbReference type="OrthoDB" id="5989194at2759"/>
<comment type="caution">
    <text evidence="1">The sequence shown here is derived from an EMBL/GenBank/DDBJ whole genome shotgun (WGS) entry which is preliminary data.</text>
</comment>
<proteinExistence type="predicted"/>
<dbReference type="AlphaFoldDB" id="A0A8K0P0I6"/>
<organism evidence="1 2">
    <name type="scientific">Ladona fulva</name>
    <name type="common">Scarce chaser dragonfly</name>
    <name type="synonym">Libellula fulva</name>
    <dbReference type="NCBI Taxonomy" id="123851"/>
    <lineage>
        <taxon>Eukaryota</taxon>
        <taxon>Metazoa</taxon>
        <taxon>Ecdysozoa</taxon>
        <taxon>Arthropoda</taxon>
        <taxon>Hexapoda</taxon>
        <taxon>Insecta</taxon>
        <taxon>Pterygota</taxon>
        <taxon>Palaeoptera</taxon>
        <taxon>Odonata</taxon>
        <taxon>Epiprocta</taxon>
        <taxon>Anisoptera</taxon>
        <taxon>Libelluloidea</taxon>
        <taxon>Libellulidae</taxon>
        <taxon>Ladona</taxon>
    </lineage>
</organism>
<evidence type="ECO:0000313" key="1">
    <source>
        <dbReference type="EMBL" id="KAG8231200.1"/>
    </source>
</evidence>
<gene>
    <name evidence="1" type="ORF">J437_LFUL011314</name>
</gene>
<reference evidence="1" key="2">
    <citation type="submission" date="2017-10" db="EMBL/GenBank/DDBJ databases">
        <title>Ladona fulva Genome sequencing and assembly.</title>
        <authorList>
            <person name="Murali S."/>
            <person name="Richards S."/>
            <person name="Bandaranaike D."/>
            <person name="Bellair M."/>
            <person name="Blankenburg K."/>
            <person name="Chao H."/>
            <person name="Dinh H."/>
            <person name="Doddapaneni H."/>
            <person name="Dugan-Rocha S."/>
            <person name="Elkadiri S."/>
            <person name="Gnanaolivu R."/>
            <person name="Hernandez B."/>
            <person name="Skinner E."/>
            <person name="Javaid M."/>
            <person name="Lee S."/>
            <person name="Li M."/>
            <person name="Ming W."/>
            <person name="Munidasa M."/>
            <person name="Muniz J."/>
            <person name="Nguyen L."/>
            <person name="Hughes D."/>
            <person name="Osuji N."/>
            <person name="Pu L.-L."/>
            <person name="Puazo M."/>
            <person name="Qu C."/>
            <person name="Quiroz J."/>
            <person name="Raj R."/>
            <person name="Weissenberger G."/>
            <person name="Xin Y."/>
            <person name="Zou X."/>
            <person name="Han Y."/>
            <person name="Worley K."/>
            <person name="Muzny D."/>
            <person name="Gibbs R."/>
        </authorList>
    </citation>
    <scope>NUCLEOTIDE SEQUENCE</scope>
    <source>
        <strain evidence="1">Sampled in the wild</strain>
    </source>
</reference>
<dbReference type="InterPro" id="IPR005312">
    <property type="entry name" value="DUF1759"/>
</dbReference>